<organism evidence="1">
    <name type="scientific">Arundo donax</name>
    <name type="common">Giant reed</name>
    <name type="synonym">Donax arundinaceus</name>
    <dbReference type="NCBI Taxonomy" id="35708"/>
    <lineage>
        <taxon>Eukaryota</taxon>
        <taxon>Viridiplantae</taxon>
        <taxon>Streptophyta</taxon>
        <taxon>Embryophyta</taxon>
        <taxon>Tracheophyta</taxon>
        <taxon>Spermatophyta</taxon>
        <taxon>Magnoliopsida</taxon>
        <taxon>Liliopsida</taxon>
        <taxon>Poales</taxon>
        <taxon>Poaceae</taxon>
        <taxon>PACMAD clade</taxon>
        <taxon>Arundinoideae</taxon>
        <taxon>Arundineae</taxon>
        <taxon>Arundo</taxon>
    </lineage>
</organism>
<sequence length="47" mass="5687">MTGKACYYFAVVSDHRWLRRLRTVLVWLFERSNALMKYPSHKLDVPM</sequence>
<name>A0A0A9B794_ARUDO</name>
<evidence type="ECO:0000313" key="1">
    <source>
        <dbReference type="EMBL" id="JAD59889.1"/>
    </source>
</evidence>
<reference evidence="1" key="1">
    <citation type="submission" date="2014-09" db="EMBL/GenBank/DDBJ databases">
        <authorList>
            <person name="Magalhaes I.L.F."/>
            <person name="Oliveira U."/>
            <person name="Santos F.R."/>
            <person name="Vidigal T.H.D.A."/>
            <person name="Brescovit A.D."/>
            <person name="Santos A.J."/>
        </authorList>
    </citation>
    <scope>NUCLEOTIDE SEQUENCE</scope>
    <source>
        <tissue evidence="1">Shoot tissue taken approximately 20 cm above the soil surface</tissue>
    </source>
</reference>
<proteinExistence type="predicted"/>
<reference evidence="1" key="2">
    <citation type="journal article" date="2015" name="Data Brief">
        <title>Shoot transcriptome of the giant reed, Arundo donax.</title>
        <authorList>
            <person name="Barrero R.A."/>
            <person name="Guerrero F.D."/>
            <person name="Moolhuijzen P."/>
            <person name="Goolsby J.A."/>
            <person name="Tidwell J."/>
            <person name="Bellgard S.E."/>
            <person name="Bellgard M.I."/>
        </authorList>
    </citation>
    <scope>NUCLEOTIDE SEQUENCE</scope>
    <source>
        <tissue evidence="1">Shoot tissue taken approximately 20 cm above the soil surface</tissue>
    </source>
</reference>
<protein>
    <submittedName>
        <fullName evidence="1">Uncharacterized protein</fullName>
    </submittedName>
</protein>
<accession>A0A0A9B794</accession>
<dbReference type="EMBL" id="GBRH01238006">
    <property type="protein sequence ID" value="JAD59889.1"/>
    <property type="molecule type" value="Transcribed_RNA"/>
</dbReference>
<dbReference type="AlphaFoldDB" id="A0A0A9B794"/>